<evidence type="ECO:0000313" key="4">
    <source>
        <dbReference type="Proteomes" id="UP000183038"/>
    </source>
</evidence>
<dbReference type="InterPro" id="IPR007936">
    <property type="entry name" value="VapE-like_dom"/>
</dbReference>
<protein>
    <submittedName>
        <fullName evidence="3">Virulence-associated protein E</fullName>
    </submittedName>
</protein>
<dbReference type="Pfam" id="PF05272">
    <property type="entry name" value="VapE-like_dom"/>
    <property type="match status" value="1"/>
</dbReference>
<reference evidence="3 4" key="2">
    <citation type="submission" date="2016-10" db="EMBL/GenBank/DDBJ databases">
        <authorList>
            <person name="de Groot N.N."/>
        </authorList>
    </citation>
    <scope>NUCLEOTIDE SEQUENCE [LARGE SCALE GENOMIC DNA]</scope>
    <source>
        <strain evidence="3 4">MAR_2009_71</strain>
    </source>
</reference>
<dbReference type="EMBL" id="LT629754">
    <property type="protein sequence ID" value="SDS99226.1"/>
    <property type="molecule type" value="Genomic_DNA"/>
</dbReference>
<gene>
    <name evidence="3" type="ORF">SAMN05192540_2034</name>
    <name evidence="2" type="ORF">SAMN05192545_2520</name>
</gene>
<sequence>MTGPKKKLYIVEDSNTTTVFDHTLKYINDKYEIHFNEIALDFEIRLKVDDNEEWRVLNVEALYIELVQSGVNIPISKLEILLKSEYILKYNPVTRYFTHLPKWDKIDHITKLGSHLPVSEPEAFLYHLKKWMVRTVKCAVEPNYFNKQALIICHKAQNSGKSTWCRFLCPPELSNYIAEDISNDKDARILLCKNFLINLDELSSLTKKDVNSLKAFFTKTVINERLPYDRKSTIINRICSFIGSTNMSEFLNDETGSVRWLCFELFGQIDFRYSKEIEINKVWAQAYHLAYNDKSFNPELTTDDIKQNEERNKKYTNLSEEQELILKYYEKSDDKNDFKTATDILNSLSCISPRINKVNIGRALSGFNYTRVKSPKTNHYGYLAKELFIDTPWNIEFGKKK</sequence>
<evidence type="ECO:0000313" key="5">
    <source>
        <dbReference type="Proteomes" id="UP000199574"/>
    </source>
</evidence>
<evidence type="ECO:0000313" key="3">
    <source>
        <dbReference type="EMBL" id="SEB97656.1"/>
    </source>
</evidence>
<evidence type="ECO:0000313" key="2">
    <source>
        <dbReference type="EMBL" id="SDS99226.1"/>
    </source>
</evidence>
<dbReference type="Proteomes" id="UP000199574">
    <property type="component" value="Chromosome I"/>
</dbReference>
<dbReference type="RefSeq" id="WP_074672419.1">
    <property type="nucleotide sequence ID" value="NZ_FNTB01000001.1"/>
</dbReference>
<dbReference type="PANTHER" id="PTHR34985">
    <property type="entry name" value="SLR0554 PROTEIN"/>
    <property type="match status" value="1"/>
</dbReference>
<organism evidence="3 4">
    <name type="scientific">Maribacter dokdonensis</name>
    <dbReference type="NCBI Taxonomy" id="320912"/>
    <lineage>
        <taxon>Bacteria</taxon>
        <taxon>Pseudomonadati</taxon>
        <taxon>Bacteroidota</taxon>
        <taxon>Flavobacteriia</taxon>
        <taxon>Flavobacteriales</taxon>
        <taxon>Flavobacteriaceae</taxon>
        <taxon>Maribacter</taxon>
    </lineage>
</organism>
<evidence type="ECO:0000259" key="1">
    <source>
        <dbReference type="Pfam" id="PF05272"/>
    </source>
</evidence>
<dbReference type="GeneID" id="90591961"/>
<dbReference type="OrthoDB" id="9801888at2"/>
<proteinExistence type="predicted"/>
<feature type="domain" description="Virulence-associated protein E-like" evidence="1">
    <location>
        <begin position="102"/>
        <end position="316"/>
    </location>
</feature>
<dbReference type="PANTHER" id="PTHR34985:SF1">
    <property type="entry name" value="SLR0554 PROTEIN"/>
    <property type="match status" value="1"/>
</dbReference>
<reference evidence="2 5" key="1">
    <citation type="submission" date="2016-10" db="EMBL/GenBank/DDBJ databases">
        <authorList>
            <person name="Varghese N."/>
            <person name="Submissions S."/>
        </authorList>
    </citation>
    <scope>NUCLEOTIDE SEQUENCE [LARGE SCALE GENOMIC DNA]</scope>
    <source>
        <strain evidence="2 5">MAR_2009_60</strain>
    </source>
</reference>
<dbReference type="EMBL" id="FNTB01000001">
    <property type="protein sequence ID" value="SEB97656.1"/>
    <property type="molecule type" value="Genomic_DNA"/>
</dbReference>
<dbReference type="AlphaFoldDB" id="A0A1H4NQX1"/>
<dbReference type="Proteomes" id="UP000183038">
    <property type="component" value="Unassembled WGS sequence"/>
</dbReference>
<accession>A0A1H4NQX1</accession>
<name>A0A1H4NQX1_9FLAO</name>
<keyword evidence="5" id="KW-1185">Reference proteome</keyword>